<proteinExistence type="predicted"/>
<evidence type="ECO:0008006" key="4">
    <source>
        <dbReference type="Google" id="ProtNLM"/>
    </source>
</evidence>
<reference evidence="2 3" key="1">
    <citation type="submission" date="2020-08" db="EMBL/GenBank/DDBJ databases">
        <title>A Genomic Blueprint of the Chicken Gut Microbiome.</title>
        <authorList>
            <person name="Gilroy R."/>
            <person name="Ravi A."/>
            <person name="Getino M."/>
            <person name="Pursley I."/>
            <person name="Horton D.L."/>
            <person name="Alikhan N.-F."/>
            <person name="Baker D."/>
            <person name="Gharbi K."/>
            <person name="Hall N."/>
            <person name="Watson M."/>
            <person name="Adriaenssens E.M."/>
            <person name="Foster-Nyarko E."/>
            <person name="Jarju S."/>
            <person name="Secka A."/>
            <person name="Antonio M."/>
            <person name="Oren A."/>
            <person name="Chaudhuri R."/>
            <person name="La Ragione R.M."/>
            <person name="Hildebrand F."/>
            <person name="Pallen M.J."/>
        </authorList>
    </citation>
    <scope>NUCLEOTIDE SEQUENCE [LARGE SCALE GENOMIC DNA]</scope>
    <source>
        <strain evidence="2 3">Sa1CUA4</strain>
    </source>
</reference>
<evidence type="ECO:0000313" key="2">
    <source>
        <dbReference type="EMBL" id="MBD8023171.1"/>
    </source>
</evidence>
<organism evidence="2 3">
    <name type="scientific">Microbacterium gallinarum</name>
    <dbReference type="NCBI Taxonomy" id="2762209"/>
    <lineage>
        <taxon>Bacteria</taxon>
        <taxon>Bacillati</taxon>
        <taxon>Actinomycetota</taxon>
        <taxon>Actinomycetes</taxon>
        <taxon>Micrococcales</taxon>
        <taxon>Microbacteriaceae</taxon>
        <taxon>Microbacterium</taxon>
    </lineage>
</organism>
<dbReference type="InterPro" id="IPR029058">
    <property type="entry name" value="AB_hydrolase_fold"/>
</dbReference>
<keyword evidence="1" id="KW-1133">Transmembrane helix</keyword>
<gene>
    <name evidence="2" type="ORF">H9622_06130</name>
</gene>
<sequence>MTSGLEWEFEDVFAGHPTELESRARRLQTTAEAISRAADALRDLVDDQRSLATDALEASAEEASAGLRRARRRYGGTATALTTYAVELAPIQASARAAIADADFHQARSHRLQGSADDLRDDIVRAEAEGSSTDALYEQLWSTSDGAAYSAGQVDAARRTLNQARQDIWDAANRAIDAIETAIEHGADSFGDNWNQFWSGVGDFFEMVGEWASQVLSVVVDALMEVLSALVSALVVALLLVAGLLLVGLVFVAFGLVGLILLGVVLAAALLTLAIAEMLGKPQQVSGSHRSTAATGDAEADAAADALEARDYEGLMADLAEQDSQGGEDLTQIRVVAIRDSEGNVISWRVQLPSTQNWDPLNTGGALNDARTDAMLSMFPGVPTQYEQAVWDAMTEAGVFESEAPIMFTGWSLGGMMAGELATDPRVADRVESVFTAGSAIDKHYSDMPPDVRVTQINNGIDPVHTLEFLGLDPIDYVRFDNDWQTYRPLTWPMHDSGMYGAEAERYLPEPRPGDEIFFAGEGAGSYEDVYVAEYTRGS</sequence>
<dbReference type="Proteomes" id="UP000602532">
    <property type="component" value="Unassembled WGS sequence"/>
</dbReference>
<comment type="caution">
    <text evidence="2">The sequence shown here is derived from an EMBL/GenBank/DDBJ whole genome shotgun (WGS) entry which is preliminary data.</text>
</comment>
<feature type="transmembrane region" description="Helical" evidence="1">
    <location>
        <begin position="226"/>
        <end position="247"/>
    </location>
</feature>
<feature type="transmembrane region" description="Helical" evidence="1">
    <location>
        <begin position="253"/>
        <end position="276"/>
    </location>
</feature>
<name>A0ABR8X2P7_9MICO</name>
<evidence type="ECO:0000313" key="3">
    <source>
        <dbReference type="Proteomes" id="UP000602532"/>
    </source>
</evidence>
<keyword evidence="1" id="KW-0472">Membrane</keyword>
<keyword evidence="1" id="KW-0812">Transmembrane</keyword>
<dbReference type="EMBL" id="JACSPM010000001">
    <property type="protein sequence ID" value="MBD8023171.1"/>
    <property type="molecule type" value="Genomic_DNA"/>
</dbReference>
<evidence type="ECO:0000256" key="1">
    <source>
        <dbReference type="SAM" id="Phobius"/>
    </source>
</evidence>
<protein>
    <recommendedName>
        <fullName evidence="4">Alpha/beta hydrolase</fullName>
    </recommendedName>
</protein>
<dbReference type="SUPFAM" id="SSF53474">
    <property type="entry name" value="alpha/beta-Hydrolases"/>
    <property type="match status" value="1"/>
</dbReference>
<dbReference type="RefSeq" id="WP_191765215.1">
    <property type="nucleotide sequence ID" value="NZ_JACSPM010000001.1"/>
</dbReference>
<accession>A0ABR8X2P7</accession>
<keyword evidence="3" id="KW-1185">Reference proteome</keyword>